<organism evidence="3 4">
    <name type="scientific">Ancylostoma duodenale</name>
    <dbReference type="NCBI Taxonomy" id="51022"/>
    <lineage>
        <taxon>Eukaryota</taxon>
        <taxon>Metazoa</taxon>
        <taxon>Ecdysozoa</taxon>
        <taxon>Nematoda</taxon>
        <taxon>Chromadorea</taxon>
        <taxon>Rhabditida</taxon>
        <taxon>Rhabditina</taxon>
        <taxon>Rhabditomorpha</taxon>
        <taxon>Strongyloidea</taxon>
        <taxon>Ancylostomatidae</taxon>
        <taxon>Ancylostomatinae</taxon>
        <taxon>Ancylostoma</taxon>
    </lineage>
</organism>
<gene>
    <name evidence="3" type="ORF">ANCDUO_20698</name>
</gene>
<name>A0A0C2CHD7_9BILA</name>
<dbReference type="InterPro" id="IPR003817">
    <property type="entry name" value="PS_Dcarbxylase"/>
</dbReference>
<dbReference type="EMBL" id="KN754433">
    <property type="protein sequence ID" value="KIH49227.1"/>
    <property type="molecule type" value="Genomic_DNA"/>
</dbReference>
<accession>A0A0C2CHD7</accession>
<proteinExistence type="predicted"/>
<feature type="non-terminal residue" evidence="3">
    <location>
        <position position="62"/>
    </location>
</feature>
<dbReference type="GO" id="GO:0004609">
    <property type="term" value="F:phosphatidylserine decarboxylase activity"/>
    <property type="evidence" value="ECO:0007669"/>
    <property type="project" value="InterPro"/>
</dbReference>
<evidence type="ECO:0000256" key="1">
    <source>
        <dbReference type="ARBA" id="ARBA00022793"/>
    </source>
</evidence>
<dbReference type="Proteomes" id="UP000054047">
    <property type="component" value="Unassembled WGS sequence"/>
</dbReference>
<dbReference type="GO" id="GO:0008654">
    <property type="term" value="P:phospholipid biosynthetic process"/>
    <property type="evidence" value="ECO:0007669"/>
    <property type="project" value="InterPro"/>
</dbReference>
<evidence type="ECO:0000313" key="4">
    <source>
        <dbReference type="Proteomes" id="UP000054047"/>
    </source>
</evidence>
<reference evidence="3 4" key="1">
    <citation type="submission" date="2013-12" db="EMBL/GenBank/DDBJ databases">
        <title>Draft genome of the parsitic nematode Ancylostoma duodenale.</title>
        <authorList>
            <person name="Mitreva M."/>
        </authorList>
    </citation>
    <scope>NUCLEOTIDE SEQUENCE [LARGE SCALE GENOMIC DNA]</scope>
    <source>
        <strain evidence="3 4">Zhejiang</strain>
    </source>
</reference>
<dbReference type="Pfam" id="PF02666">
    <property type="entry name" value="PS_Dcarbxylase"/>
    <property type="match status" value="1"/>
</dbReference>
<dbReference type="AlphaFoldDB" id="A0A0C2CHD7"/>
<evidence type="ECO:0000256" key="2">
    <source>
        <dbReference type="ARBA" id="ARBA00023239"/>
    </source>
</evidence>
<keyword evidence="2" id="KW-0456">Lyase</keyword>
<sequence length="62" mass="6731">MSSIGLDISGGKSAWKAEIMRVSPADGVVLHYGKVEDGKIEYVKGHDYEVASFLGDVEMTQK</sequence>
<evidence type="ECO:0000313" key="3">
    <source>
        <dbReference type="EMBL" id="KIH49227.1"/>
    </source>
</evidence>
<protein>
    <submittedName>
        <fullName evidence="3">Uncharacterized protein</fullName>
    </submittedName>
</protein>
<keyword evidence="1" id="KW-0210">Decarboxylase</keyword>
<dbReference type="OrthoDB" id="4330at2759"/>
<keyword evidence="4" id="KW-1185">Reference proteome</keyword>